<gene>
    <name evidence="4" type="ORF">K8U80_01470</name>
</gene>
<dbReference type="SUPFAM" id="SSF46689">
    <property type="entry name" value="Homeodomain-like"/>
    <property type="match status" value="1"/>
</dbReference>
<comment type="caution">
    <text evidence="4">The sequence shown here is derived from an EMBL/GenBank/DDBJ whole genome shotgun (WGS) entry which is preliminary data.</text>
</comment>
<dbReference type="GO" id="GO:0003677">
    <property type="term" value="F:DNA binding"/>
    <property type="evidence" value="ECO:0007669"/>
    <property type="project" value="UniProtKB-UniRule"/>
</dbReference>
<evidence type="ECO:0000256" key="1">
    <source>
        <dbReference type="ARBA" id="ARBA00023125"/>
    </source>
</evidence>
<dbReference type="Proteomes" id="UP000746751">
    <property type="component" value="Unassembled WGS sequence"/>
</dbReference>
<dbReference type="Pfam" id="PF17929">
    <property type="entry name" value="TetR_C_34"/>
    <property type="match status" value="1"/>
</dbReference>
<accession>A0A921IMJ7</accession>
<proteinExistence type="predicted"/>
<dbReference type="Pfam" id="PF00440">
    <property type="entry name" value="TetR_N"/>
    <property type="match status" value="1"/>
</dbReference>
<keyword evidence="1 2" id="KW-0238">DNA-binding</keyword>
<evidence type="ECO:0000313" key="4">
    <source>
        <dbReference type="EMBL" id="HJG30044.1"/>
    </source>
</evidence>
<dbReference type="Gene3D" id="1.10.357.10">
    <property type="entry name" value="Tetracycline Repressor, domain 2"/>
    <property type="match status" value="1"/>
</dbReference>
<dbReference type="AlphaFoldDB" id="A0A921IMJ7"/>
<organism evidence="4 5">
    <name type="scientific">Collinsella ihumii</name>
    <dbReference type="NCBI Taxonomy" id="1720204"/>
    <lineage>
        <taxon>Bacteria</taxon>
        <taxon>Bacillati</taxon>
        <taxon>Actinomycetota</taxon>
        <taxon>Coriobacteriia</taxon>
        <taxon>Coriobacteriales</taxon>
        <taxon>Coriobacteriaceae</taxon>
        <taxon>Collinsella</taxon>
    </lineage>
</organism>
<dbReference type="InterPro" id="IPR009057">
    <property type="entry name" value="Homeodomain-like_sf"/>
</dbReference>
<dbReference type="InterPro" id="IPR041483">
    <property type="entry name" value="TetR_C_34"/>
</dbReference>
<evidence type="ECO:0000259" key="3">
    <source>
        <dbReference type="PROSITE" id="PS50977"/>
    </source>
</evidence>
<name>A0A921IMJ7_9ACTN</name>
<feature type="DNA-binding region" description="H-T-H motif" evidence="2">
    <location>
        <begin position="37"/>
        <end position="56"/>
    </location>
</feature>
<evidence type="ECO:0000256" key="2">
    <source>
        <dbReference type="PROSITE-ProRule" id="PRU00335"/>
    </source>
</evidence>
<evidence type="ECO:0000313" key="5">
    <source>
        <dbReference type="Proteomes" id="UP000746751"/>
    </source>
</evidence>
<dbReference type="InterPro" id="IPR001647">
    <property type="entry name" value="HTH_TetR"/>
</dbReference>
<feature type="domain" description="HTH tetR-type" evidence="3">
    <location>
        <begin position="14"/>
        <end position="74"/>
    </location>
</feature>
<dbReference type="PROSITE" id="PS50977">
    <property type="entry name" value="HTH_TETR_2"/>
    <property type="match status" value="1"/>
</dbReference>
<reference evidence="4" key="1">
    <citation type="journal article" date="2021" name="PeerJ">
        <title>Extensive microbial diversity within the chicken gut microbiome revealed by metagenomics and culture.</title>
        <authorList>
            <person name="Gilroy R."/>
            <person name="Ravi A."/>
            <person name="Getino M."/>
            <person name="Pursley I."/>
            <person name="Horton D.L."/>
            <person name="Alikhan N.F."/>
            <person name="Baker D."/>
            <person name="Gharbi K."/>
            <person name="Hall N."/>
            <person name="Watson M."/>
            <person name="Adriaenssens E.M."/>
            <person name="Foster-Nyarko E."/>
            <person name="Jarju S."/>
            <person name="Secka A."/>
            <person name="Antonio M."/>
            <person name="Oren A."/>
            <person name="Chaudhuri R.R."/>
            <person name="La Ragione R."/>
            <person name="Hildebrand F."/>
            <person name="Pallen M.J."/>
        </authorList>
    </citation>
    <scope>NUCLEOTIDE SEQUENCE</scope>
    <source>
        <strain evidence="4">ChiGjej2B2-7701</strain>
    </source>
</reference>
<dbReference type="EMBL" id="DYVF01000012">
    <property type="protein sequence ID" value="HJG30044.1"/>
    <property type="molecule type" value="Genomic_DNA"/>
</dbReference>
<reference evidence="4" key="2">
    <citation type="submission" date="2021-09" db="EMBL/GenBank/DDBJ databases">
        <authorList>
            <person name="Gilroy R."/>
        </authorList>
    </citation>
    <scope>NUCLEOTIDE SEQUENCE</scope>
    <source>
        <strain evidence="4">ChiGjej2B2-7701</strain>
    </source>
</reference>
<sequence>MESFVRARSDEQKAQRFAEIKAAAKRQFAQRPYHEITLTTIAEELDWSRANIYKYASTKEEIFLALDADECRAYFQALLAALPEGCGFGADIVAEIWAGIASAHQDYFRLGEILAGIIEINVSLERLVAFKRDYYADMNAFADRLASILELDRARMEDLITTVYFHGVGYVSVCFRSPLMAAALAELGIERQEVDFQRTMRDFIAMCLAAQ</sequence>
<protein>
    <submittedName>
        <fullName evidence="4">TetR family transcriptional regulator</fullName>
    </submittedName>
</protein>